<evidence type="ECO:0000256" key="1">
    <source>
        <dbReference type="ARBA" id="ARBA00004123"/>
    </source>
</evidence>
<dbReference type="InterPro" id="IPR043449">
    <property type="entry name" value="PHF20-like"/>
</dbReference>
<feature type="compositionally biased region" description="Polar residues" evidence="10">
    <location>
        <begin position="631"/>
        <end position="649"/>
    </location>
</feature>
<protein>
    <recommendedName>
        <fullName evidence="16">PHD finger protein 20</fullName>
    </recommendedName>
</protein>
<evidence type="ECO:0000256" key="8">
    <source>
        <dbReference type="PROSITE-ProRule" id="PRU00042"/>
    </source>
</evidence>
<dbReference type="GO" id="GO:0005634">
    <property type="term" value="C:nucleus"/>
    <property type="evidence" value="ECO:0007669"/>
    <property type="project" value="UniProtKB-SubCell"/>
</dbReference>
<feature type="compositionally biased region" description="Polar residues" evidence="10">
    <location>
        <begin position="117"/>
        <end position="151"/>
    </location>
</feature>
<keyword evidence="15" id="KW-1185">Reference proteome</keyword>
<accession>A0A835CWL3</accession>
<feature type="compositionally biased region" description="Low complexity" evidence="10">
    <location>
        <begin position="599"/>
        <end position="630"/>
    </location>
</feature>
<dbReference type="Pfam" id="PF02820">
    <property type="entry name" value="MBT"/>
    <property type="match status" value="1"/>
</dbReference>
<keyword evidence="6 9" id="KW-0238">DNA-binding</keyword>
<dbReference type="GO" id="GO:0044545">
    <property type="term" value="C:NSL complex"/>
    <property type="evidence" value="ECO:0007669"/>
    <property type="project" value="TreeGrafter"/>
</dbReference>
<dbReference type="CDD" id="cd01396">
    <property type="entry name" value="MeCP2_MBD"/>
    <property type="match status" value="1"/>
</dbReference>
<dbReference type="SUPFAM" id="SSF57716">
    <property type="entry name" value="Glucocorticoid receptor-like (DNA-binding domain)"/>
    <property type="match status" value="1"/>
</dbReference>
<dbReference type="GO" id="GO:0003677">
    <property type="term" value="F:DNA binding"/>
    <property type="evidence" value="ECO:0007669"/>
    <property type="project" value="UniProtKB-UniRule"/>
</dbReference>
<feature type="domain" description="THAP-type" evidence="12">
    <location>
        <begin position="1"/>
        <end position="85"/>
    </location>
</feature>
<dbReference type="SMART" id="SM00391">
    <property type="entry name" value="MBD"/>
    <property type="match status" value="1"/>
</dbReference>
<evidence type="ECO:0000256" key="6">
    <source>
        <dbReference type="ARBA" id="ARBA00023125"/>
    </source>
</evidence>
<feature type="region of interest" description="Disordered" evidence="10">
    <location>
        <begin position="113"/>
        <end position="157"/>
    </location>
</feature>
<dbReference type="EMBL" id="JACMRX010000001">
    <property type="protein sequence ID" value="KAF7998464.1"/>
    <property type="molecule type" value="Genomic_DNA"/>
</dbReference>
<dbReference type="SUPFAM" id="SSF63748">
    <property type="entry name" value="Tudor/PWWP/MBT"/>
    <property type="match status" value="2"/>
</dbReference>
<dbReference type="PANTHER" id="PTHR15856:SF51">
    <property type="entry name" value="MBD-R2"/>
    <property type="match status" value="1"/>
</dbReference>
<evidence type="ECO:0000313" key="14">
    <source>
        <dbReference type="EMBL" id="KAF7998464.1"/>
    </source>
</evidence>
<dbReference type="SUPFAM" id="SSF57903">
    <property type="entry name" value="FYVE/PHD zinc finger"/>
    <property type="match status" value="1"/>
</dbReference>
<evidence type="ECO:0000259" key="13">
    <source>
        <dbReference type="PROSITE" id="PS50982"/>
    </source>
</evidence>
<evidence type="ECO:0000256" key="4">
    <source>
        <dbReference type="ARBA" id="ARBA00022771"/>
    </source>
</evidence>
<dbReference type="InterPro" id="IPR016177">
    <property type="entry name" value="DNA-bd_dom_sf"/>
</dbReference>
<dbReference type="Gene3D" id="2.30.30.140">
    <property type="match status" value="2"/>
</dbReference>
<evidence type="ECO:0000256" key="9">
    <source>
        <dbReference type="PROSITE-ProRule" id="PRU00309"/>
    </source>
</evidence>
<comment type="subcellular location">
    <subcellularLocation>
        <location evidence="1">Nucleus</location>
    </subcellularLocation>
</comment>
<dbReference type="GO" id="GO:0008270">
    <property type="term" value="F:zinc ion binding"/>
    <property type="evidence" value="ECO:0007669"/>
    <property type="project" value="UniProtKB-KW"/>
</dbReference>
<dbReference type="PROSITE" id="PS50982">
    <property type="entry name" value="MBD"/>
    <property type="match status" value="1"/>
</dbReference>
<evidence type="ECO:0000259" key="12">
    <source>
        <dbReference type="PROSITE" id="PS50950"/>
    </source>
</evidence>
<name>A0A835CWL3_APHGI</name>
<dbReference type="Pfam" id="PF20826">
    <property type="entry name" value="PHD_5"/>
    <property type="match status" value="1"/>
</dbReference>
<keyword evidence="7" id="KW-0539">Nucleus</keyword>
<dbReference type="InterPro" id="IPR011011">
    <property type="entry name" value="Znf_FYVE_PHD"/>
</dbReference>
<dbReference type="PROSITE" id="PS50950">
    <property type="entry name" value="ZF_THAP"/>
    <property type="match status" value="1"/>
</dbReference>
<proteinExistence type="predicted"/>
<dbReference type="PROSITE" id="PS50157">
    <property type="entry name" value="ZINC_FINGER_C2H2_2"/>
    <property type="match status" value="1"/>
</dbReference>
<dbReference type="InterPro" id="IPR006612">
    <property type="entry name" value="THAP_Znf"/>
</dbReference>
<feature type="compositionally biased region" description="Acidic residues" evidence="10">
    <location>
        <begin position="467"/>
        <end position="478"/>
    </location>
</feature>
<dbReference type="PANTHER" id="PTHR15856">
    <property type="entry name" value="PHD FINGER PROTEIN 20-RELATED"/>
    <property type="match status" value="1"/>
</dbReference>
<dbReference type="InterPro" id="IPR004092">
    <property type="entry name" value="Mbt"/>
</dbReference>
<dbReference type="Pfam" id="PF05485">
    <property type="entry name" value="THAP"/>
    <property type="match status" value="1"/>
</dbReference>
<dbReference type="InterPro" id="IPR013083">
    <property type="entry name" value="Znf_RING/FYVE/PHD"/>
</dbReference>
<evidence type="ECO:0000256" key="5">
    <source>
        <dbReference type="ARBA" id="ARBA00022833"/>
    </source>
</evidence>
<dbReference type="InterPro" id="IPR019786">
    <property type="entry name" value="Zinc_finger_PHD-type_CS"/>
</dbReference>
<evidence type="ECO:0000256" key="3">
    <source>
        <dbReference type="ARBA" id="ARBA00022737"/>
    </source>
</evidence>
<evidence type="ECO:0000259" key="11">
    <source>
        <dbReference type="PROSITE" id="PS50157"/>
    </source>
</evidence>
<keyword evidence="3" id="KW-0677">Repeat</keyword>
<keyword evidence="5" id="KW-0862">Zinc</keyword>
<feature type="region of interest" description="Disordered" evidence="10">
    <location>
        <begin position="846"/>
        <end position="870"/>
    </location>
</feature>
<evidence type="ECO:0000256" key="2">
    <source>
        <dbReference type="ARBA" id="ARBA00022723"/>
    </source>
</evidence>
<dbReference type="InterPro" id="IPR001739">
    <property type="entry name" value="Methyl_CpG_DNA-bd"/>
</dbReference>
<dbReference type="OrthoDB" id="161570at2759"/>
<dbReference type="InterPro" id="IPR002999">
    <property type="entry name" value="Tudor"/>
</dbReference>
<keyword evidence="4 8" id="KW-0863">Zinc-finger</keyword>
<dbReference type="InterPro" id="IPR013087">
    <property type="entry name" value="Znf_C2H2_type"/>
</dbReference>
<feature type="region of interest" description="Disordered" evidence="10">
    <location>
        <begin position="462"/>
        <end position="485"/>
    </location>
</feature>
<keyword evidence="2" id="KW-0479">Metal-binding</keyword>
<evidence type="ECO:0000313" key="15">
    <source>
        <dbReference type="Proteomes" id="UP000639338"/>
    </source>
</evidence>
<dbReference type="GO" id="GO:0006357">
    <property type="term" value="P:regulation of transcription by RNA polymerase II"/>
    <property type="evidence" value="ECO:0007669"/>
    <property type="project" value="TreeGrafter"/>
</dbReference>
<comment type="caution">
    <text evidence="14">The sequence shown here is derived from an EMBL/GenBank/DDBJ whole genome shotgun (WGS) entry which is preliminary data.</text>
</comment>
<dbReference type="SMART" id="SM00980">
    <property type="entry name" value="THAP"/>
    <property type="match status" value="1"/>
</dbReference>
<dbReference type="PROSITE" id="PS01359">
    <property type="entry name" value="ZF_PHD_1"/>
    <property type="match status" value="1"/>
</dbReference>
<dbReference type="PROSITE" id="PS00028">
    <property type="entry name" value="ZINC_FINGER_C2H2_1"/>
    <property type="match status" value="1"/>
</dbReference>
<feature type="domain" description="C2H2-type" evidence="11">
    <location>
        <begin position="675"/>
        <end position="700"/>
    </location>
</feature>
<organism evidence="14 15">
    <name type="scientific">Aphidius gifuensis</name>
    <name type="common">Parasitoid wasp</name>
    <dbReference type="NCBI Taxonomy" id="684658"/>
    <lineage>
        <taxon>Eukaryota</taxon>
        <taxon>Metazoa</taxon>
        <taxon>Ecdysozoa</taxon>
        <taxon>Arthropoda</taxon>
        <taxon>Hexapoda</taxon>
        <taxon>Insecta</taxon>
        <taxon>Pterygota</taxon>
        <taxon>Neoptera</taxon>
        <taxon>Endopterygota</taxon>
        <taxon>Hymenoptera</taxon>
        <taxon>Apocrita</taxon>
        <taxon>Ichneumonoidea</taxon>
        <taxon>Braconidae</taxon>
        <taxon>Aphidiinae</taxon>
        <taxon>Aphidius</taxon>
    </lineage>
</organism>
<dbReference type="CDD" id="cd20104">
    <property type="entry name" value="MBT_PHF20L1-like"/>
    <property type="match status" value="1"/>
</dbReference>
<dbReference type="Proteomes" id="UP000639338">
    <property type="component" value="Unassembled WGS sequence"/>
</dbReference>
<feature type="domain" description="MBD" evidence="13">
    <location>
        <begin position="496"/>
        <end position="567"/>
    </location>
</feature>
<dbReference type="SUPFAM" id="SSF54171">
    <property type="entry name" value="DNA-binding domain"/>
    <property type="match status" value="1"/>
</dbReference>
<dbReference type="Pfam" id="PF01429">
    <property type="entry name" value="MBD"/>
    <property type="match status" value="1"/>
</dbReference>
<sequence>MARKCCVKNCDIDDNYINNNEYIKFHNFTYNSDDVKNNWIVNCDIDNCELTLNIVICNRHFKRTDYETIKGHELILKKNAVPSVFHDYDKHPDPITMPVRILNGSYNQQDLDKNKSIIPNLNRTESPSLNDSSGETCNSRPESSTGSINQLESDDIDNDIKQETNVDNEEETLNVINLIAGEKKNITDDTVLPIIESFDTSINHYPVDKIINDELLDDINLNNLNDDDKNCQPAVSCNGLTFFIGSRLEAKDYHNQWFPAKVVEIDWTEREILIHFDKWNSRYDEWIPIDSSRLRKIQPPSRNTNMREFIVGDRVLATWADGRKYPARVCAVLGNDRYDVLFDDGYAKVVKSSKMTKIADTSNKKETTMEQDTYIGSKQERRDKKRKHTVIDLFSRKKTKSETPEKQIIKKEDTLDIVDTINGDNNEAETTVYYDSGVEQSKNFDSIKQTKQKIPKIKKESPKYDLLDQDDDSPEWVDGEPKGVESFTVDGNNGTRRSIIVADKRIPDGWERHFTQRRSGNSAGKWDVLFMHSGKKFRTKSDVRTFFHTQLHTDFDPEMFDFCIHRKKRLSIAKPKIELSSEPTKKIKTLLPKTKLLLPQSSSSSSCSSSTSTSSSTLTATSTTPSLTSSIDNSSLTPAGSMNTPATPFSSVSTPVNNTSVYIGSLKIEMVDDSYKCPKEGCAKTVRKENLLQMHVKHYHPEYAKYLGSTPNVADLAYARTIGEPVVDATLKSPLSFVNSPSQSVSVASTVISDNNIVSDTVNGHINDIKKFEMMSPTRSLDHDDDVVKRNEANCAMSPGTLFDMKIREEKTQTGIKTLLPVRSIISTDVIKNDKLKLLDETHIEKGRGHRKRQLSEYSSDASTKSKKRQGILELTDDYGDLDDSALDAEGPAEPVYRFSRRKSDTKVMMIIKAVNGEGVMMMINGEMVKVEQLKREEIINCTCGYSEEDGLMIQCDLCLCWQHGHCNEIEREKDVPDKYICYICRHPYRQRPSQKYIHDQDWIKEGKLPILSNRTKDQTAINKRTAMLKRSYDLVGSLLKIQQMLHSLRVKINIARNKDHPKLYLWSKNWDKLDIVEKDTNPIPILEIIKKQEDNELSINLQNNNNSIKEEIIDDQKIVEKNSDDKLISSDSELMKILEEDTNTMSDDLKMSIIKKEDIKENIFHDVLLKSDDKLFNCDDKKFDDFVNFNDNDLIDKKTFLDNENIDIKPMLSMVPAQPFIPEPEAPINPAECRLRLLEHVEHFQKHLDALLTNVEVQVCALEAMDSDDTTQETDIDPKTKQTIQMLMRDLNSLRKLAALC</sequence>
<reference evidence="14 15" key="1">
    <citation type="submission" date="2020-08" db="EMBL/GenBank/DDBJ databases">
        <title>Aphidius gifuensis genome sequencing and assembly.</title>
        <authorList>
            <person name="Du Z."/>
        </authorList>
    </citation>
    <scope>NUCLEOTIDE SEQUENCE [LARGE SCALE GENOMIC DNA]</scope>
    <source>
        <strain evidence="14">YNYX2018</strain>
        <tissue evidence="14">Adults</tissue>
    </source>
</reference>
<feature type="region of interest" description="Disordered" evidence="10">
    <location>
        <begin position="599"/>
        <end position="651"/>
    </location>
</feature>
<evidence type="ECO:0008006" key="16">
    <source>
        <dbReference type="Google" id="ProtNLM"/>
    </source>
</evidence>
<dbReference type="Gene3D" id="3.30.890.10">
    <property type="entry name" value="Methyl-cpg-binding Protein 2, Chain A"/>
    <property type="match status" value="1"/>
</dbReference>
<dbReference type="CDD" id="cd20386">
    <property type="entry name" value="Tudor_PHF20-like"/>
    <property type="match status" value="1"/>
</dbReference>
<dbReference type="Gene3D" id="3.30.40.10">
    <property type="entry name" value="Zinc/RING finger domain, C3HC4 (zinc finger)"/>
    <property type="match status" value="1"/>
</dbReference>
<dbReference type="SMART" id="SM00333">
    <property type="entry name" value="TUDOR"/>
    <property type="match status" value="1"/>
</dbReference>
<gene>
    <name evidence="14" type="ORF">HCN44_010401</name>
</gene>
<evidence type="ECO:0000256" key="7">
    <source>
        <dbReference type="ARBA" id="ARBA00023242"/>
    </source>
</evidence>
<evidence type="ECO:0000256" key="10">
    <source>
        <dbReference type="SAM" id="MobiDB-lite"/>
    </source>
</evidence>